<feature type="region of interest" description="Disordered" evidence="1">
    <location>
        <begin position="62"/>
        <end position="91"/>
    </location>
</feature>
<evidence type="ECO:0000256" key="1">
    <source>
        <dbReference type="SAM" id="MobiDB-lite"/>
    </source>
</evidence>
<evidence type="ECO:0000313" key="3">
    <source>
        <dbReference type="EMBL" id="KVG56467.1"/>
    </source>
</evidence>
<evidence type="ECO:0000313" key="4">
    <source>
        <dbReference type="Proteomes" id="UP000064029"/>
    </source>
</evidence>
<accession>A0A103QVR1</accession>
<protein>
    <recommendedName>
        <fullName evidence="5">Holin</fullName>
    </recommendedName>
</protein>
<organism evidence="3 4">
    <name type="scientific">Burkholderia ubonensis</name>
    <dbReference type="NCBI Taxonomy" id="101571"/>
    <lineage>
        <taxon>Bacteria</taxon>
        <taxon>Pseudomonadati</taxon>
        <taxon>Pseudomonadota</taxon>
        <taxon>Betaproteobacteria</taxon>
        <taxon>Burkholderiales</taxon>
        <taxon>Burkholderiaceae</taxon>
        <taxon>Burkholderia</taxon>
        <taxon>Burkholderia cepacia complex</taxon>
    </lineage>
</organism>
<evidence type="ECO:0008006" key="5">
    <source>
        <dbReference type="Google" id="ProtNLM"/>
    </source>
</evidence>
<keyword evidence="2" id="KW-0472">Membrane</keyword>
<dbReference type="RefSeq" id="WP_059758202.1">
    <property type="nucleotide sequence ID" value="NZ_CP013414.1"/>
</dbReference>
<name>A0A103QVR1_9BURK</name>
<feature type="compositionally biased region" description="Pro residues" evidence="1">
    <location>
        <begin position="65"/>
        <end position="79"/>
    </location>
</feature>
<keyword evidence="2" id="KW-0812">Transmembrane</keyword>
<proteinExistence type="predicted"/>
<comment type="caution">
    <text evidence="3">The sequence shown here is derived from an EMBL/GenBank/DDBJ whole genome shotgun (WGS) entry which is preliminary data.</text>
</comment>
<dbReference type="EMBL" id="LOXM01000255">
    <property type="protein sequence ID" value="KVG56467.1"/>
    <property type="molecule type" value="Genomic_DNA"/>
</dbReference>
<reference evidence="3 4" key="1">
    <citation type="submission" date="2015-11" db="EMBL/GenBank/DDBJ databases">
        <title>Expanding the genomic diversity of Burkholderia species for the development of highly accurate diagnostics.</title>
        <authorList>
            <person name="Sahl J."/>
            <person name="Keim P."/>
            <person name="Wagner D."/>
        </authorList>
    </citation>
    <scope>NUCLEOTIDE SEQUENCE [LARGE SCALE GENOMIC DNA]</scope>
    <source>
        <strain evidence="3 4">MSMB2036</strain>
    </source>
</reference>
<feature type="compositionally biased region" description="Low complexity" evidence="1">
    <location>
        <begin position="80"/>
        <end position="91"/>
    </location>
</feature>
<dbReference type="OrthoDB" id="9107021at2"/>
<feature type="transmembrane region" description="Helical" evidence="2">
    <location>
        <begin position="7"/>
        <end position="24"/>
    </location>
</feature>
<evidence type="ECO:0000256" key="2">
    <source>
        <dbReference type="SAM" id="Phobius"/>
    </source>
</evidence>
<sequence length="91" mass="9537">MKLDLEGVAKAAYVGFLLIMWAVLDKVGIHDQVLVLTIQGLIAAIVGWHGINQLPGYRRAGPDAPALPPIRQAPPPIPPAAAAAREAGAQE</sequence>
<keyword evidence="2" id="KW-1133">Transmembrane helix</keyword>
<feature type="transmembrane region" description="Helical" evidence="2">
    <location>
        <begin position="30"/>
        <end position="51"/>
    </location>
</feature>
<dbReference type="Proteomes" id="UP000064029">
    <property type="component" value="Unassembled WGS sequence"/>
</dbReference>
<dbReference type="AlphaFoldDB" id="A0A103QVR1"/>
<gene>
    <name evidence="3" type="ORF">WJ33_37220</name>
</gene>